<evidence type="ECO:0000313" key="3">
    <source>
        <dbReference type="Proteomes" id="UP000179122"/>
    </source>
</evidence>
<dbReference type="EMBL" id="MHML01000020">
    <property type="protein sequence ID" value="OGZ26614.1"/>
    <property type="molecule type" value="Genomic_DNA"/>
</dbReference>
<protein>
    <submittedName>
        <fullName evidence="2">Uncharacterized protein</fullName>
    </submittedName>
</protein>
<name>A0A1G2ELC6_9BACT</name>
<dbReference type="Proteomes" id="UP000179122">
    <property type="component" value="Unassembled WGS sequence"/>
</dbReference>
<feature type="transmembrane region" description="Helical" evidence="1">
    <location>
        <begin position="6"/>
        <end position="24"/>
    </location>
</feature>
<dbReference type="AlphaFoldDB" id="A0A1G2ELC6"/>
<keyword evidence="1" id="KW-0472">Membrane</keyword>
<organism evidence="2 3">
    <name type="scientific">Candidatus Nealsonbacteria bacterium RIFCSPLOWO2_12_FULL_39_31</name>
    <dbReference type="NCBI Taxonomy" id="1801676"/>
    <lineage>
        <taxon>Bacteria</taxon>
        <taxon>Candidatus Nealsoniibacteriota</taxon>
    </lineage>
</organism>
<evidence type="ECO:0000256" key="1">
    <source>
        <dbReference type="SAM" id="Phobius"/>
    </source>
</evidence>
<comment type="caution">
    <text evidence="2">The sequence shown here is derived from an EMBL/GenBank/DDBJ whole genome shotgun (WGS) entry which is preliminary data.</text>
</comment>
<proteinExistence type="predicted"/>
<evidence type="ECO:0000313" key="2">
    <source>
        <dbReference type="EMBL" id="OGZ26614.1"/>
    </source>
</evidence>
<accession>A0A1G2ELC6</accession>
<keyword evidence="1" id="KW-1133">Transmembrane helix</keyword>
<keyword evidence="1" id="KW-0812">Transmembrane</keyword>
<gene>
    <name evidence="2" type="ORF">A3F95_00670</name>
</gene>
<sequence length="88" mass="9428">MNKNFSVISIALLIIGAIGGYWYGSSKTYDKGYQAATADIKAQQEESAKKAVEDAAKTANPFQVSNPLEGVEANPFDKAKDALNPFAK</sequence>
<reference evidence="2 3" key="1">
    <citation type="journal article" date="2016" name="Nat. Commun.">
        <title>Thousands of microbial genomes shed light on interconnected biogeochemical processes in an aquifer system.</title>
        <authorList>
            <person name="Anantharaman K."/>
            <person name="Brown C.T."/>
            <person name="Hug L.A."/>
            <person name="Sharon I."/>
            <person name="Castelle C.J."/>
            <person name="Probst A.J."/>
            <person name="Thomas B.C."/>
            <person name="Singh A."/>
            <person name="Wilkins M.J."/>
            <person name="Karaoz U."/>
            <person name="Brodie E.L."/>
            <person name="Williams K.H."/>
            <person name="Hubbard S.S."/>
            <person name="Banfield J.F."/>
        </authorList>
    </citation>
    <scope>NUCLEOTIDE SEQUENCE [LARGE SCALE GENOMIC DNA]</scope>
</reference>